<organism evidence="3 4">
    <name type="scientific">Marinomonas colpomeniae</name>
    <dbReference type="NCBI Taxonomy" id="2774408"/>
    <lineage>
        <taxon>Bacteria</taxon>
        <taxon>Pseudomonadati</taxon>
        <taxon>Pseudomonadota</taxon>
        <taxon>Gammaproteobacteria</taxon>
        <taxon>Oceanospirillales</taxon>
        <taxon>Oceanospirillaceae</taxon>
        <taxon>Marinomonas</taxon>
    </lineage>
</organism>
<dbReference type="Pfam" id="PF12697">
    <property type="entry name" value="Abhydrolase_6"/>
    <property type="match status" value="1"/>
</dbReference>
<dbReference type="InterPro" id="IPR029058">
    <property type="entry name" value="AB_hydrolase_fold"/>
</dbReference>
<accession>A0ABR8P0Y8</accession>
<evidence type="ECO:0000313" key="4">
    <source>
        <dbReference type="Proteomes" id="UP000604161"/>
    </source>
</evidence>
<sequence>MKFLTLWKMAIVLTPLIFIGGYLMLAEKDKNDELDKNRDIAERIKNNPDVITHRTLNIDSGYSLHYVYSPYSVANNLNKTEQKTSVVFVHGTPGSWGTFSRYFEDKSLIKNVQLYSIDRPGWGESGYLGNSFPVNLSDQSSLIEPILEEIWKANNQEKIIVVGHSLGGSLVPKLAVDYPNYIKGVIILAGDLDPELSEARWFNTLLDWVPSLLLPDMWRNSNNEVIAIRPSLERLQGEFATISMPITVLQGTDDTLVRPGSAEKAPAIFESSDVEVIYLKGASHIINHTHPQDVKNAIYSMIEKTQS</sequence>
<dbReference type="PANTHER" id="PTHR42886:SF29">
    <property type="entry name" value="PUMMELIG, ISOFORM A"/>
    <property type="match status" value="1"/>
</dbReference>
<dbReference type="GO" id="GO:0016787">
    <property type="term" value="F:hydrolase activity"/>
    <property type="evidence" value="ECO:0007669"/>
    <property type="project" value="UniProtKB-KW"/>
</dbReference>
<name>A0ABR8P0Y8_9GAMM</name>
<dbReference type="Proteomes" id="UP000604161">
    <property type="component" value="Unassembled WGS sequence"/>
</dbReference>
<dbReference type="Gene3D" id="3.40.50.1820">
    <property type="entry name" value="alpha/beta hydrolase"/>
    <property type="match status" value="1"/>
</dbReference>
<protein>
    <submittedName>
        <fullName evidence="3">Alpha/beta hydrolase</fullName>
    </submittedName>
</protein>
<dbReference type="SUPFAM" id="SSF53474">
    <property type="entry name" value="alpha/beta-Hydrolases"/>
    <property type="match status" value="1"/>
</dbReference>
<comment type="caution">
    <text evidence="3">The sequence shown here is derived from an EMBL/GenBank/DDBJ whole genome shotgun (WGS) entry which is preliminary data.</text>
</comment>
<keyword evidence="3" id="KW-0378">Hydrolase</keyword>
<evidence type="ECO:0000256" key="1">
    <source>
        <dbReference type="SAM" id="Phobius"/>
    </source>
</evidence>
<evidence type="ECO:0000313" key="3">
    <source>
        <dbReference type="EMBL" id="MBD5771965.1"/>
    </source>
</evidence>
<dbReference type="RefSeq" id="WP_191595353.1">
    <property type="nucleotide sequence ID" value="NZ_JACYFC010000004.1"/>
</dbReference>
<keyword evidence="1" id="KW-0812">Transmembrane</keyword>
<feature type="transmembrane region" description="Helical" evidence="1">
    <location>
        <begin position="6"/>
        <end position="26"/>
    </location>
</feature>
<evidence type="ECO:0000259" key="2">
    <source>
        <dbReference type="Pfam" id="PF12697"/>
    </source>
</evidence>
<keyword evidence="1" id="KW-0472">Membrane</keyword>
<gene>
    <name evidence="3" type="ORF">IF202_13000</name>
</gene>
<keyword evidence="4" id="KW-1185">Reference proteome</keyword>
<keyword evidence="1" id="KW-1133">Transmembrane helix</keyword>
<reference evidence="3 4" key="1">
    <citation type="submission" date="2020-09" db="EMBL/GenBank/DDBJ databases">
        <title>Marinomonas sp. nov., isolated from the cysticercosis algae of Qingdao, China.</title>
        <authorList>
            <person name="Sun X."/>
        </authorList>
    </citation>
    <scope>NUCLEOTIDE SEQUENCE [LARGE SCALE GENOMIC DNA]</scope>
    <source>
        <strain evidence="3 4">SM2066</strain>
    </source>
</reference>
<dbReference type="PRINTS" id="PR00111">
    <property type="entry name" value="ABHYDROLASE"/>
</dbReference>
<feature type="domain" description="AB hydrolase-1" evidence="2">
    <location>
        <begin position="86"/>
        <end position="294"/>
    </location>
</feature>
<dbReference type="InterPro" id="IPR000073">
    <property type="entry name" value="AB_hydrolase_1"/>
</dbReference>
<proteinExistence type="predicted"/>
<dbReference type="EMBL" id="JACYFC010000004">
    <property type="protein sequence ID" value="MBD5771965.1"/>
    <property type="molecule type" value="Genomic_DNA"/>
</dbReference>
<dbReference type="PANTHER" id="PTHR42886">
    <property type="entry name" value="RE40534P-RELATED"/>
    <property type="match status" value="1"/>
</dbReference>